<feature type="transmembrane region" description="Helical" evidence="6">
    <location>
        <begin position="16"/>
        <end position="43"/>
    </location>
</feature>
<dbReference type="InterPro" id="IPR020846">
    <property type="entry name" value="MFS_dom"/>
</dbReference>
<proteinExistence type="predicted"/>
<feature type="transmembrane region" description="Helical" evidence="6">
    <location>
        <begin position="338"/>
        <end position="356"/>
    </location>
</feature>
<dbReference type="PANTHER" id="PTHR23531:SF1">
    <property type="entry name" value="QUINOLENE RESISTANCE PROTEIN NORA"/>
    <property type="match status" value="1"/>
</dbReference>
<dbReference type="AlphaFoldDB" id="A0AAU0UNS9"/>
<feature type="transmembrane region" description="Helical" evidence="6">
    <location>
        <begin position="169"/>
        <end position="188"/>
    </location>
</feature>
<evidence type="ECO:0000256" key="1">
    <source>
        <dbReference type="ARBA" id="ARBA00004651"/>
    </source>
</evidence>
<dbReference type="SUPFAM" id="SSF103473">
    <property type="entry name" value="MFS general substrate transporter"/>
    <property type="match status" value="1"/>
</dbReference>
<accession>A0AAU0UNS9</accession>
<feature type="transmembrane region" description="Helical" evidence="6">
    <location>
        <begin position="217"/>
        <end position="239"/>
    </location>
</feature>
<dbReference type="InterPro" id="IPR011701">
    <property type="entry name" value="MFS"/>
</dbReference>
<gene>
    <name evidence="8" type="ORF">MFMK1_002420</name>
</gene>
<feature type="transmembrane region" description="Helical" evidence="6">
    <location>
        <begin position="142"/>
        <end position="163"/>
    </location>
</feature>
<keyword evidence="2" id="KW-0813">Transport</keyword>
<feature type="transmembrane region" description="Helical" evidence="6">
    <location>
        <begin position="362"/>
        <end position="384"/>
    </location>
</feature>
<feature type="transmembrane region" description="Helical" evidence="6">
    <location>
        <begin position="302"/>
        <end position="326"/>
    </location>
</feature>
<comment type="subcellular location">
    <subcellularLocation>
        <location evidence="1">Cell membrane</location>
        <topology evidence="1">Multi-pass membrane protein</topology>
    </subcellularLocation>
</comment>
<evidence type="ECO:0000313" key="9">
    <source>
        <dbReference type="Proteomes" id="UP001329915"/>
    </source>
</evidence>
<reference evidence="8 9" key="1">
    <citation type="submission" date="2023-04" db="EMBL/GenBank/DDBJ databases">
        <authorList>
            <person name="Hsu D."/>
        </authorList>
    </citation>
    <scope>NUCLEOTIDE SEQUENCE [LARGE SCALE GENOMIC DNA]</scope>
    <source>
        <strain evidence="8 9">MK1</strain>
    </source>
</reference>
<feature type="transmembrane region" description="Helical" evidence="6">
    <location>
        <begin position="49"/>
        <end position="68"/>
    </location>
</feature>
<dbReference type="Pfam" id="PF00083">
    <property type="entry name" value="Sugar_tr"/>
    <property type="match status" value="1"/>
</dbReference>
<evidence type="ECO:0000256" key="3">
    <source>
        <dbReference type="ARBA" id="ARBA00022692"/>
    </source>
</evidence>
<evidence type="ECO:0000256" key="2">
    <source>
        <dbReference type="ARBA" id="ARBA00022448"/>
    </source>
</evidence>
<evidence type="ECO:0000259" key="7">
    <source>
        <dbReference type="PROSITE" id="PS50850"/>
    </source>
</evidence>
<dbReference type="InterPro" id="IPR005828">
    <property type="entry name" value="MFS_sugar_transport-like"/>
</dbReference>
<sequence length="400" mass="42955">MLEVTKNKVSGNSIHLLAFFGVAYVVFLNFYTAITILPMYTLFLGGSEMTAGIQSVLFYLAAIVMRFYFGPMTDRLGRKAPLLVGAIAFGTAPFFFLISDNLWMLGLARIYQAIGLAAFLSSGSSFVADMAPAEKMGRYIGAYRLVNTLALLSGPPLAMAIINHSGYDLWFKVAFAAGAVAVILMTVIKTPPVDKWEHSGSLTSFKAVLTNINLRPAFFSIALISISYGVLLTFTSLYISRVTQVVNPGFYFTYFGVAAIAANLAVGFLSDRFGRAAVLLPELVLMGLGTAILFFLPLSAMILIVSSILAGFGFGGALLTSIAWLVDLADKRMRGTVLAVQESTIDCFFGIGSFIFGVAADWIGMGLSFAVTGAAIMIAALLLLRNLKQSTVKQSLRSLN</sequence>
<dbReference type="KEGG" id="dbc:MFMK1_002420"/>
<feature type="transmembrane region" description="Helical" evidence="6">
    <location>
        <begin position="251"/>
        <end position="269"/>
    </location>
</feature>
<name>A0AAU0UNS9_9FIRM</name>
<evidence type="ECO:0000256" key="4">
    <source>
        <dbReference type="ARBA" id="ARBA00022989"/>
    </source>
</evidence>
<feature type="domain" description="Major facilitator superfamily (MFS) profile" evidence="7">
    <location>
        <begin position="15"/>
        <end position="391"/>
    </location>
</feature>
<dbReference type="PANTHER" id="PTHR23531">
    <property type="entry name" value="QUINOLENE RESISTANCE PROTEIN NORA"/>
    <property type="match status" value="1"/>
</dbReference>
<dbReference type="PROSITE" id="PS50850">
    <property type="entry name" value="MFS"/>
    <property type="match status" value="1"/>
</dbReference>
<dbReference type="GO" id="GO:0005886">
    <property type="term" value="C:plasma membrane"/>
    <property type="evidence" value="ECO:0007669"/>
    <property type="project" value="UniProtKB-SubCell"/>
</dbReference>
<organism evidence="8 9">
    <name type="scientific">Metallumcola ferriviriculae</name>
    <dbReference type="NCBI Taxonomy" id="3039180"/>
    <lineage>
        <taxon>Bacteria</taxon>
        <taxon>Bacillati</taxon>
        <taxon>Bacillota</taxon>
        <taxon>Clostridia</taxon>
        <taxon>Neomoorellales</taxon>
        <taxon>Desulfitibacteraceae</taxon>
        <taxon>Metallumcola</taxon>
    </lineage>
</organism>
<keyword evidence="3 6" id="KW-0812">Transmembrane</keyword>
<feature type="transmembrane region" description="Helical" evidence="6">
    <location>
        <begin position="276"/>
        <end position="296"/>
    </location>
</feature>
<dbReference type="Gene3D" id="1.20.1250.20">
    <property type="entry name" value="MFS general substrate transporter like domains"/>
    <property type="match status" value="2"/>
</dbReference>
<dbReference type="InterPro" id="IPR052714">
    <property type="entry name" value="MFS_Exporter"/>
</dbReference>
<dbReference type="GO" id="GO:0022857">
    <property type="term" value="F:transmembrane transporter activity"/>
    <property type="evidence" value="ECO:0007669"/>
    <property type="project" value="InterPro"/>
</dbReference>
<dbReference type="RefSeq" id="WP_366921994.1">
    <property type="nucleotide sequence ID" value="NZ_CP121694.1"/>
</dbReference>
<dbReference type="Pfam" id="PF07690">
    <property type="entry name" value="MFS_1"/>
    <property type="match status" value="1"/>
</dbReference>
<evidence type="ECO:0000256" key="5">
    <source>
        <dbReference type="ARBA" id="ARBA00023136"/>
    </source>
</evidence>
<keyword evidence="5 6" id="KW-0472">Membrane</keyword>
<protein>
    <submittedName>
        <fullName evidence="8">MFS transporter</fullName>
    </submittedName>
</protein>
<dbReference type="InterPro" id="IPR036259">
    <property type="entry name" value="MFS_trans_sf"/>
</dbReference>
<evidence type="ECO:0000256" key="6">
    <source>
        <dbReference type="SAM" id="Phobius"/>
    </source>
</evidence>
<dbReference type="Proteomes" id="UP001329915">
    <property type="component" value="Chromosome"/>
</dbReference>
<keyword evidence="4 6" id="KW-1133">Transmembrane helix</keyword>
<keyword evidence="9" id="KW-1185">Reference proteome</keyword>
<feature type="transmembrane region" description="Helical" evidence="6">
    <location>
        <begin position="110"/>
        <end position="130"/>
    </location>
</feature>
<dbReference type="EMBL" id="CP121694">
    <property type="protein sequence ID" value="WRO22585.1"/>
    <property type="molecule type" value="Genomic_DNA"/>
</dbReference>
<evidence type="ECO:0000313" key="8">
    <source>
        <dbReference type="EMBL" id="WRO22585.1"/>
    </source>
</evidence>
<feature type="transmembrane region" description="Helical" evidence="6">
    <location>
        <begin position="80"/>
        <end position="98"/>
    </location>
</feature>